<accession>A0A5D4H216</accession>
<evidence type="ECO:0000259" key="2">
    <source>
        <dbReference type="Pfam" id="PF05065"/>
    </source>
</evidence>
<protein>
    <submittedName>
        <fullName evidence="3">Phage major capsid protein</fullName>
    </submittedName>
</protein>
<evidence type="ECO:0000313" key="3">
    <source>
        <dbReference type="EMBL" id="TYR34293.1"/>
    </source>
</evidence>
<reference evidence="3 4" key="1">
    <citation type="submission" date="2019-08" db="EMBL/GenBank/DDBJ databases">
        <authorList>
            <person name="Seo Y.L."/>
        </authorList>
    </citation>
    <scope>NUCLEOTIDE SEQUENCE [LARGE SCALE GENOMIC DNA]</scope>
    <source>
        <strain evidence="3 4">MaA-C15</strain>
    </source>
</reference>
<dbReference type="OrthoDB" id="9786516at2"/>
<name>A0A5D4H216_9HYPH</name>
<comment type="caution">
    <text evidence="3">The sequence shown here is derived from an EMBL/GenBank/DDBJ whole genome shotgun (WGS) entry which is preliminary data.</text>
</comment>
<reference evidence="3 4" key="2">
    <citation type="submission" date="2019-09" db="EMBL/GenBank/DDBJ databases">
        <title>Mesorhizobium sp. MaA-C15 isolated from Microcystis aeruginosa.</title>
        <authorList>
            <person name="Jeong S.E."/>
            <person name="Jin H.M."/>
            <person name="Jeon C.O."/>
        </authorList>
    </citation>
    <scope>NUCLEOTIDE SEQUENCE [LARGE SCALE GENOMIC DNA]</scope>
    <source>
        <strain evidence="3 4">MaA-C15</strain>
    </source>
</reference>
<organism evidence="3 4">
    <name type="scientific">Neoaquamicrobium microcysteis</name>
    <dbReference type="NCBI Taxonomy" id="2682781"/>
    <lineage>
        <taxon>Bacteria</taxon>
        <taxon>Pseudomonadati</taxon>
        <taxon>Pseudomonadota</taxon>
        <taxon>Alphaproteobacteria</taxon>
        <taxon>Hyphomicrobiales</taxon>
        <taxon>Phyllobacteriaceae</taxon>
        <taxon>Neoaquamicrobium</taxon>
    </lineage>
</organism>
<dbReference type="SUPFAM" id="SSF56563">
    <property type="entry name" value="Major capsid protein gp5"/>
    <property type="match status" value="1"/>
</dbReference>
<evidence type="ECO:0000313" key="4">
    <source>
        <dbReference type="Proteomes" id="UP000323258"/>
    </source>
</evidence>
<feature type="domain" description="Phage capsid-like C-terminal" evidence="2">
    <location>
        <begin position="130"/>
        <end position="415"/>
    </location>
</feature>
<dbReference type="InterPro" id="IPR054612">
    <property type="entry name" value="Phage_capsid-like_C"/>
</dbReference>
<evidence type="ECO:0000256" key="1">
    <source>
        <dbReference type="ARBA" id="ARBA00004328"/>
    </source>
</evidence>
<dbReference type="Proteomes" id="UP000323258">
    <property type="component" value="Unassembled WGS sequence"/>
</dbReference>
<keyword evidence="4" id="KW-1185">Reference proteome</keyword>
<comment type="subcellular location">
    <subcellularLocation>
        <location evidence="1">Virion</location>
    </subcellularLocation>
</comment>
<gene>
    <name evidence="3" type="ORF">FY036_05110</name>
</gene>
<dbReference type="AlphaFoldDB" id="A0A5D4H216"/>
<sequence length="418" mass="45593">MRTSQVAPETKSDGGYAALADTFDEFMTTFAEFRDSNDRRLREIETRKGADVVTTEKVDRISDALDRQKQVLDNLALKRVRPALGGRDDALSVADVERKQAFDSYMRSGDERALRSLETKDMSYGSGPDGGYLVPDEVEAEIGRRLASISPIRSIASVTQVSSAVLKKPFMVSGPVTGWVGETAARPKTGSPSLDALQFPAAEIYAMPAATPSLLEDAVVNLDQWIVGEVEAAFAEQEGKAFVDGDGVNMPRGFLDYDREPEADWAWGRIGYLATGAAGAFPAENPADRLIDTIYALKAGYRQNASWVMNRKSQAAIRKMKDADGNYLWQPPATAGSRAMLMGFPVVEAEDMPDIANDATPIAFGDFQRGYLVVDRAGVRVLRDPYSAKPYVLFYVTKRVGGGVQDFNAIKLLKFGVA</sequence>
<proteinExistence type="predicted"/>
<dbReference type="NCBIfam" id="TIGR01554">
    <property type="entry name" value="major_cap_HK97"/>
    <property type="match status" value="1"/>
</dbReference>
<dbReference type="Pfam" id="PF05065">
    <property type="entry name" value="Phage_capsid"/>
    <property type="match status" value="1"/>
</dbReference>
<dbReference type="RefSeq" id="WP_148913632.1">
    <property type="nucleotide sequence ID" value="NZ_VSZS01000056.1"/>
</dbReference>
<dbReference type="InterPro" id="IPR024455">
    <property type="entry name" value="Phage_capsid"/>
</dbReference>
<dbReference type="EMBL" id="VSZS01000056">
    <property type="protein sequence ID" value="TYR34293.1"/>
    <property type="molecule type" value="Genomic_DNA"/>
</dbReference>
<dbReference type="Gene3D" id="3.30.2320.10">
    <property type="entry name" value="hypothetical protein PF0899 domain"/>
    <property type="match status" value="1"/>
</dbReference>